<reference evidence="2 3" key="1">
    <citation type="journal article" date="2017" name="Genome Announc.">
        <title>Genome sequence of the saprophytic ascomycete Epicoccum nigrum ICMP 19927 strain isolated from New Zealand.</title>
        <authorList>
            <person name="Fokin M."/>
            <person name="Fleetwood D."/>
            <person name="Weir B.S."/>
            <person name="Villas-Boas S.G."/>
        </authorList>
    </citation>
    <scope>NUCLEOTIDE SEQUENCE [LARGE SCALE GENOMIC DNA]</scope>
    <source>
        <strain evidence="2 3">ICMP 19927</strain>
    </source>
</reference>
<dbReference type="AlphaFoldDB" id="A0A1Y2LJN3"/>
<gene>
    <name evidence="2" type="ORF">B5807_11174</name>
</gene>
<protein>
    <submittedName>
        <fullName evidence="2">Uncharacterized protein</fullName>
    </submittedName>
</protein>
<organism evidence="2 3">
    <name type="scientific">Epicoccum nigrum</name>
    <name type="common">Soil fungus</name>
    <name type="synonym">Epicoccum purpurascens</name>
    <dbReference type="NCBI Taxonomy" id="105696"/>
    <lineage>
        <taxon>Eukaryota</taxon>
        <taxon>Fungi</taxon>
        <taxon>Dikarya</taxon>
        <taxon>Ascomycota</taxon>
        <taxon>Pezizomycotina</taxon>
        <taxon>Dothideomycetes</taxon>
        <taxon>Pleosporomycetidae</taxon>
        <taxon>Pleosporales</taxon>
        <taxon>Pleosporineae</taxon>
        <taxon>Didymellaceae</taxon>
        <taxon>Epicoccum</taxon>
    </lineage>
</organism>
<name>A0A1Y2LJN3_EPING</name>
<accession>A0A1Y2LJN3</accession>
<dbReference type="EMBL" id="KZ107859">
    <property type="protein sequence ID" value="OSS44136.1"/>
    <property type="molecule type" value="Genomic_DNA"/>
</dbReference>
<sequence length="121" mass="13622">MLSGGKTKTTIDDFLFKPGSKEYRTAQLRTEEQLENWLPQLDGLGPLEHSTHFMIFARSVDIEVADEENNDQQEAHEEESDEKSDDDSDDDSDEEVDNGSDKEVEAEQDDPSENDSPMGTP</sequence>
<evidence type="ECO:0000313" key="3">
    <source>
        <dbReference type="Proteomes" id="UP000193240"/>
    </source>
</evidence>
<dbReference type="InParanoid" id="A0A1Y2LJN3"/>
<evidence type="ECO:0000256" key="1">
    <source>
        <dbReference type="SAM" id="MobiDB-lite"/>
    </source>
</evidence>
<feature type="compositionally biased region" description="Acidic residues" evidence="1">
    <location>
        <begin position="64"/>
        <end position="98"/>
    </location>
</feature>
<feature type="region of interest" description="Disordered" evidence="1">
    <location>
        <begin position="64"/>
        <end position="121"/>
    </location>
</feature>
<proteinExistence type="predicted"/>
<evidence type="ECO:0000313" key="2">
    <source>
        <dbReference type="EMBL" id="OSS44136.1"/>
    </source>
</evidence>
<dbReference type="Proteomes" id="UP000193240">
    <property type="component" value="Unassembled WGS sequence"/>
</dbReference>
<keyword evidence="3" id="KW-1185">Reference proteome</keyword>